<evidence type="ECO:0000313" key="3">
    <source>
        <dbReference type="EMBL" id="MDT7829941.1"/>
    </source>
</evidence>
<evidence type="ECO:0000256" key="1">
    <source>
        <dbReference type="SAM" id="MobiDB-lite"/>
    </source>
</evidence>
<name>A0ABU3L870_9FLAO</name>
<dbReference type="Gene3D" id="3.30.1370.110">
    <property type="match status" value="1"/>
</dbReference>
<dbReference type="Proteomes" id="UP001250656">
    <property type="component" value="Unassembled WGS sequence"/>
</dbReference>
<feature type="domain" description="Smr" evidence="2">
    <location>
        <begin position="120"/>
        <end position="178"/>
    </location>
</feature>
<dbReference type="RefSeq" id="WP_314016200.1">
    <property type="nucleotide sequence ID" value="NZ_JAVTTP010000001.1"/>
</dbReference>
<evidence type="ECO:0000259" key="2">
    <source>
        <dbReference type="Pfam" id="PF01713"/>
    </source>
</evidence>
<evidence type="ECO:0000313" key="4">
    <source>
        <dbReference type="Proteomes" id="UP001250656"/>
    </source>
</evidence>
<feature type="compositionally biased region" description="Basic residues" evidence="1">
    <location>
        <begin position="74"/>
        <end position="83"/>
    </location>
</feature>
<dbReference type="Pfam" id="PF01713">
    <property type="entry name" value="Smr"/>
    <property type="match status" value="1"/>
</dbReference>
<accession>A0ABU3L870</accession>
<proteinExistence type="predicted"/>
<dbReference type="EMBL" id="JAVTTP010000001">
    <property type="protein sequence ID" value="MDT7829941.1"/>
    <property type="molecule type" value="Genomic_DNA"/>
</dbReference>
<feature type="region of interest" description="Disordered" evidence="1">
    <location>
        <begin position="66"/>
        <end position="85"/>
    </location>
</feature>
<protein>
    <submittedName>
        <fullName evidence="3">DNA mismatch repair protein MutS</fullName>
    </submittedName>
</protein>
<sequence>MTVFRIGDKVEALDDIVEGVVIGTSKDGITIETKDGFLLRFPPKKLVKMLPSNVIKVSNHEVAQVKAEMEAPKKQKPTTRKPKERNAPKMEVDLHINQLTKSTKGMSNYEMLNLQLDTAKRQLEFAIKKRIQKVVFIHGVGEGVLREELYYLFRRYENVKYYDADYRKYGLGATEVNIYRNA</sequence>
<organism evidence="3 4">
    <name type="scientific">Pricia mediterranea</name>
    <dbReference type="NCBI Taxonomy" id="3076079"/>
    <lineage>
        <taxon>Bacteria</taxon>
        <taxon>Pseudomonadati</taxon>
        <taxon>Bacteroidota</taxon>
        <taxon>Flavobacteriia</taxon>
        <taxon>Flavobacteriales</taxon>
        <taxon>Flavobacteriaceae</taxon>
        <taxon>Pricia</taxon>
    </lineage>
</organism>
<comment type="caution">
    <text evidence="3">The sequence shown here is derived from an EMBL/GenBank/DDBJ whole genome shotgun (WGS) entry which is preliminary data.</text>
</comment>
<dbReference type="InterPro" id="IPR036063">
    <property type="entry name" value="Smr_dom_sf"/>
</dbReference>
<gene>
    <name evidence="3" type="ORF">RQM65_14835</name>
</gene>
<reference evidence="3 4" key="1">
    <citation type="submission" date="2023-09" db="EMBL/GenBank/DDBJ databases">
        <title>Novel taxa isolated from Blanes Bay.</title>
        <authorList>
            <person name="Rey-Velasco X."/>
            <person name="Lucena T."/>
        </authorList>
    </citation>
    <scope>NUCLEOTIDE SEQUENCE [LARGE SCALE GENOMIC DNA]</scope>
    <source>
        <strain evidence="3 4">S334</strain>
    </source>
</reference>
<keyword evidence="4" id="KW-1185">Reference proteome</keyword>
<dbReference type="InterPro" id="IPR002625">
    <property type="entry name" value="Smr_dom"/>
</dbReference>